<gene>
    <name evidence="2" type="ORF">ACFPOF_18810</name>
</gene>
<evidence type="ECO:0000313" key="3">
    <source>
        <dbReference type="Proteomes" id="UP001596113"/>
    </source>
</evidence>
<proteinExistence type="predicted"/>
<protein>
    <submittedName>
        <fullName evidence="2">Transposase</fullName>
    </submittedName>
</protein>
<reference evidence="3" key="1">
    <citation type="journal article" date="2019" name="Int. J. Syst. Evol. Microbiol.">
        <title>The Global Catalogue of Microorganisms (GCM) 10K type strain sequencing project: providing services to taxonomists for standard genome sequencing and annotation.</title>
        <authorList>
            <consortium name="The Broad Institute Genomics Platform"/>
            <consortium name="The Broad Institute Genome Sequencing Center for Infectious Disease"/>
            <person name="Wu L."/>
            <person name="Ma J."/>
        </authorList>
    </citation>
    <scope>NUCLEOTIDE SEQUENCE [LARGE SCALE GENOMIC DNA]</scope>
    <source>
        <strain evidence="3">CGMCC 1.18575</strain>
    </source>
</reference>
<accession>A0ABW0HWY2</accession>
<dbReference type="Proteomes" id="UP001596113">
    <property type="component" value="Unassembled WGS sequence"/>
</dbReference>
<name>A0ABW0HWY2_9BACL</name>
<dbReference type="SUPFAM" id="SSF46689">
    <property type="entry name" value="Homeodomain-like"/>
    <property type="match status" value="1"/>
</dbReference>
<evidence type="ECO:0000313" key="2">
    <source>
        <dbReference type="EMBL" id="MFC5404795.1"/>
    </source>
</evidence>
<dbReference type="InterPro" id="IPR009057">
    <property type="entry name" value="Homeodomain-like_sf"/>
</dbReference>
<keyword evidence="1" id="KW-0175">Coiled coil</keyword>
<comment type="caution">
    <text evidence="2">The sequence shown here is derived from an EMBL/GenBank/DDBJ whole genome shotgun (WGS) entry which is preliminary data.</text>
</comment>
<organism evidence="2 3">
    <name type="scientific">Cohnella soli</name>
    <dbReference type="NCBI Taxonomy" id="425005"/>
    <lineage>
        <taxon>Bacteria</taxon>
        <taxon>Bacillati</taxon>
        <taxon>Bacillota</taxon>
        <taxon>Bacilli</taxon>
        <taxon>Bacillales</taxon>
        <taxon>Paenibacillaceae</taxon>
        <taxon>Cohnella</taxon>
    </lineage>
</organism>
<evidence type="ECO:0000256" key="1">
    <source>
        <dbReference type="SAM" id="Coils"/>
    </source>
</evidence>
<dbReference type="RefSeq" id="WP_378135407.1">
    <property type="nucleotide sequence ID" value="NZ_JBHSMI010000028.1"/>
</dbReference>
<dbReference type="InterPro" id="IPR002514">
    <property type="entry name" value="Transposase_8"/>
</dbReference>
<sequence length="196" mass="22818">MAKTQRRRFTPKQKAHIVCRLLGEDATVAQVSEEFGINPILLQRWKNYALSNLSKLYERDSKETEKLKASYEQRIDEMQEELDKLNLQLDWLKKVTAMSVPKENRSDLVRRDQRGLPIRTQTELLGLSRSTLYYRLRHPSTEVVTVRPMKHALTNDINPAILPAGLNTEQMKQFAELDLPKLKLQKGWMDVFGGFH</sequence>
<dbReference type="Pfam" id="PF01527">
    <property type="entry name" value="HTH_Tnp_1"/>
    <property type="match status" value="1"/>
</dbReference>
<keyword evidence="3" id="KW-1185">Reference proteome</keyword>
<feature type="coiled-coil region" evidence="1">
    <location>
        <begin position="61"/>
        <end position="95"/>
    </location>
</feature>
<dbReference type="EMBL" id="JBHSMI010000028">
    <property type="protein sequence ID" value="MFC5404795.1"/>
    <property type="molecule type" value="Genomic_DNA"/>
</dbReference>